<comment type="caution">
    <text evidence="6">The sequence shown here is derived from an EMBL/GenBank/DDBJ whole genome shotgun (WGS) entry which is preliminary data.</text>
</comment>
<dbReference type="InterPro" id="IPR018060">
    <property type="entry name" value="HTH_AraC"/>
</dbReference>
<feature type="domain" description="HTH araC/xylS-type" evidence="5">
    <location>
        <begin position="202"/>
        <end position="303"/>
    </location>
</feature>
<dbReference type="Proteomes" id="UP000319516">
    <property type="component" value="Unassembled WGS sequence"/>
</dbReference>
<keyword evidence="7" id="KW-1185">Reference proteome</keyword>
<dbReference type="Gene3D" id="1.10.10.60">
    <property type="entry name" value="Homeodomain-like"/>
    <property type="match status" value="2"/>
</dbReference>
<dbReference type="SMART" id="SM00342">
    <property type="entry name" value="HTH_ARAC"/>
    <property type="match status" value="1"/>
</dbReference>
<dbReference type="EMBL" id="VFOP01000001">
    <property type="protein sequence ID" value="TQL51482.1"/>
    <property type="molecule type" value="Genomic_DNA"/>
</dbReference>
<organism evidence="6 7">
    <name type="scientific">Ornithinicoccus hortensis</name>
    <dbReference type="NCBI Taxonomy" id="82346"/>
    <lineage>
        <taxon>Bacteria</taxon>
        <taxon>Bacillati</taxon>
        <taxon>Actinomycetota</taxon>
        <taxon>Actinomycetes</taxon>
        <taxon>Micrococcales</taxon>
        <taxon>Intrasporangiaceae</taxon>
        <taxon>Ornithinicoccus</taxon>
    </lineage>
</organism>
<dbReference type="InterPro" id="IPR050204">
    <property type="entry name" value="AraC_XylS_family_regulators"/>
</dbReference>
<feature type="region of interest" description="Disordered" evidence="4">
    <location>
        <begin position="1"/>
        <end position="25"/>
    </location>
</feature>
<reference evidence="6 7" key="1">
    <citation type="submission" date="2019-06" db="EMBL/GenBank/DDBJ databases">
        <title>Sequencing the genomes of 1000 actinobacteria strains.</title>
        <authorList>
            <person name="Klenk H.-P."/>
        </authorList>
    </citation>
    <scope>NUCLEOTIDE SEQUENCE [LARGE SCALE GENOMIC DNA]</scope>
    <source>
        <strain evidence="6 7">DSM 12335</strain>
    </source>
</reference>
<dbReference type="InterPro" id="IPR046532">
    <property type="entry name" value="DUF6597"/>
</dbReference>
<evidence type="ECO:0000256" key="2">
    <source>
        <dbReference type="ARBA" id="ARBA00023125"/>
    </source>
</evidence>
<dbReference type="GO" id="GO:0043565">
    <property type="term" value="F:sequence-specific DNA binding"/>
    <property type="evidence" value="ECO:0007669"/>
    <property type="project" value="InterPro"/>
</dbReference>
<evidence type="ECO:0000256" key="4">
    <source>
        <dbReference type="SAM" id="MobiDB-lite"/>
    </source>
</evidence>
<evidence type="ECO:0000256" key="1">
    <source>
        <dbReference type="ARBA" id="ARBA00023015"/>
    </source>
</evidence>
<dbReference type="Pfam" id="PF12833">
    <property type="entry name" value="HTH_18"/>
    <property type="match status" value="1"/>
</dbReference>
<dbReference type="PANTHER" id="PTHR46796">
    <property type="entry name" value="HTH-TYPE TRANSCRIPTIONAL ACTIVATOR RHAS-RELATED"/>
    <property type="match status" value="1"/>
</dbReference>
<evidence type="ECO:0000313" key="6">
    <source>
        <dbReference type="EMBL" id="TQL51482.1"/>
    </source>
</evidence>
<keyword evidence="1" id="KW-0805">Transcription regulation</keyword>
<accession>A0A542YTR4</accession>
<evidence type="ECO:0000313" key="7">
    <source>
        <dbReference type="Proteomes" id="UP000319516"/>
    </source>
</evidence>
<sequence>MLPTIGAVPLADSRQPGDAPRQPGDALRRAKGVLWPARGREVYESSRDWVEGPLSLVLSRTWWVRWRREESVPFRAEVLGDPIVHLTLEEVAGGESIHGVPTPAALVHGVVTKVFTVDLPRAGRVTGVGFHPGGLAALLDRDVADLTGRVVDATGIVGPAIADVARTATGLVDEADRQRILLDHLAELFEPVADRVAQDTTYRAVRRATDLMRSREQVSLGPIAEAVHLSPRTLQRAFTRYVGVSPLRVLRRFRLQDAAHAIDSGQAPDLATLATRLGWSDQAHFTREFTAVIGVSPARYRSGRVTP</sequence>
<dbReference type="PANTHER" id="PTHR46796:SF2">
    <property type="entry name" value="TRANSCRIPTIONAL REGULATORY PROTEIN"/>
    <property type="match status" value="1"/>
</dbReference>
<gene>
    <name evidence="6" type="ORF">FB467_2628</name>
</gene>
<dbReference type="GO" id="GO:0003700">
    <property type="term" value="F:DNA-binding transcription factor activity"/>
    <property type="evidence" value="ECO:0007669"/>
    <property type="project" value="InterPro"/>
</dbReference>
<keyword evidence="3" id="KW-0804">Transcription</keyword>
<dbReference type="SUPFAM" id="SSF46689">
    <property type="entry name" value="Homeodomain-like"/>
    <property type="match status" value="2"/>
</dbReference>
<dbReference type="PROSITE" id="PS01124">
    <property type="entry name" value="HTH_ARAC_FAMILY_2"/>
    <property type="match status" value="1"/>
</dbReference>
<evidence type="ECO:0000256" key="3">
    <source>
        <dbReference type="ARBA" id="ARBA00023163"/>
    </source>
</evidence>
<protein>
    <submittedName>
        <fullName evidence="6">AraC family transcriptional regulator</fullName>
    </submittedName>
</protein>
<dbReference type="AlphaFoldDB" id="A0A542YTR4"/>
<name>A0A542YTR4_9MICO</name>
<dbReference type="Pfam" id="PF20240">
    <property type="entry name" value="DUF6597"/>
    <property type="match status" value="1"/>
</dbReference>
<keyword evidence="2" id="KW-0238">DNA-binding</keyword>
<evidence type="ECO:0000259" key="5">
    <source>
        <dbReference type="PROSITE" id="PS01124"/>
    </source>
</evidence>
<dbReference type="InterPro" id="IPR009057">
    <property type="entry name" value="Homeodomain-like_sf"/>
</dbReference>
<proteinExistence type="predicted"/>